<protein>
    <recommendedName>
        <fullName evidence="3">Dienelactone hydrolase domain-containing protein</fullName>
    </recommendedName>
</protein>
<dbReference type="Proteomes" id="UP000054558">
    <property type="component" value="Unassembled WGS sequence"/>
</dbReference>
<dbReference type="PANTHER" id="PTHR22946:SF0">
    <property type="entry name" value="DIENELACTONE HYDROLASE DOMAIN-CONTAINING PROTEIN"/>
    <property type="match status" value="1"/>
</dbReference>
<dbReference type="InterPro" id="IPR002925">
    <property type="entry name" value="Dienelactn_hydro"/>
</dbReference>
<reference evidence="4 5" key="1">
    <citation type="journal article" date="2014" name="Nat. Commun.">
        <title>Klebsormidium flaccidum genome reveals primary factors for plant terrestrial adaptation.</title>
        <authorList>
            <person name="Hori K."/>
            <person name="Maruyama F."/>
            <person name="Fujisawa T."/>
            <person name="Togashi T."/>
            <person name="Yamamoto N."/>
            <person name="Seo M."/>
            <person name="Sato S."/>
            <person name="Yamada T."/>
            <person name="Mori H."/>
            <person name="Tajima N."/>
            <person name="Moriyama T."/>
            <person name="Ikeuchi M."/>
            <person name="Watanabe M."/>
            <person name="Wada H."/>
            <person name="Kobayashi K."/>
            <person name="Saito M."/>
            <person name="Masuda T."/>
            <person name="Sasaki-Sekimoto Y."/>
            <person name="Mashiguchi K."/>
            <person name="Awai K."/>
            <person name="Shimojima M."/>
            <person name="Masuda S."/>
            <person name="Iwai M."/>
            <person name="Nobusawa T."/>
            <person name="Narise T."/>
            <person name="Kondo S."/>
            <person name="Saito H."/>
            <person name="Sato R."/>
            <person name="Murakawa M."/>
            <person name="Ihara Y."/>
            <person name="Oshima-Yamada Y."/>
            <person name="Ohtaka K."/>
            <person name="Satoh M."/>
            <person name="Sonobe K."/>
            <person name="Ishii M."/>
            <person name="Ohtani R."/>
            <person name="Kanamori-Sato M."/>
            <person name="Honoki R."/>
            <person name="Miyazaki D."/>
            <person name="Mochizuki H."/>
            <person name="Umetsu J."/>
            <person name="Higashi K."/>
            <person name="Shibata D."/>
            <person name="Kamiya Y."/>
            <person name="Sato N."/>
            <person name="Nakamura Y."/>
            <person name="Tabata S."/>
            <person name="Ida S."/>
            <person name="Kurokawa K."/>
            <person name="Ohta H."/>
        </authorList>
    </citation>
    <scope>NUCLEOTIDE SEQUENCE [LARGE SCALE GENOMIC DNA]</scope>
    <source>
        <strain evidence="4 5">NIES-2285</strain>
    </source>
</reference>
<name>A0A1Y1IC96_KLENI</name>
<evidence type="ECO:0000256" key="1">
    <source>
        <dbReference type="SAM" id="MobiDB-lite"/>
    </source>
</evidence>
<organism evidence="4 5">
    <name type="scientific">Klebsormidium nitens</name>
    <name type="common">Green alga</name>
    <name type="synonym">Ulothrix nitens</name>
    <dbReference type="NCBI Taxonomy" id="105231"/>
    <lineage>
        <taxon>Eukaryota</taxon>
        <taxon>Viridiplantae</taxon>
        <taxon>Streptophyta</taxon>
        <taxon>Klebsormidiophyceae</taxon>
        <taxon>Klebsormidiales</taxon>
        <taxon>Klebsormidiaceae</taxon>
        <taxon>Klebsormidium</taxon>
    </lineage>
</organism>
<dbReference type="InterPro" id="IPR050261">
    <property type="entry name" value="FrsA_esterase"/>
</dbReference>
<dbReference type="OMA" id="HSFTEWT"/>
<evidence type="ECO:0000313" key="5">
    <source>
        <dbReference type="Proteomes" id="UP000054558"/>
    </source>
</evidence>
<gene>
    <name evidence="4" type="ORF">KFL_004380010</name>
</gene>
<dbReference type="STRING" id="105231.A0A1Y1IC96"/>
<accession>A0A1Y1IC96</accession>
<dbReference type="InterPro" id="IPR029058">
    <property type="entry name" value="AB_hydrolase_fold"/>
</dbReference>
<dbReference type="Gene3D" id="3.40.50.1820">
    <property type="entry name" value="alpha/beta hydrolase"/>
    <property type="match status" value="2"/>
</dbReference>
<dbReference type="AlphaFoldDB" id="A0A1Y1IC96"/>
<feature type="region of interest" description="Disordered" evidence="1">
    <location>
        <begin position="281"/>
        <end position="319"/>
    </location>
</feature>
<keyword evidence="2" id="KW-0472">Membrane</keyword>
<evidence type="ECO:0000313" key="4">
    <source>
        <dbReference type="EMBL" id="GAQ88540.1"/>
    </source>
</evidence>
<evidence type="ECO:0000259" key="3">
    <source>
        <dbReference type="Pfam" id="PF01738"/>
    </source>
</evidence>
<dbReference type="Pfam" id="PF01738">
    <property type="entry name" value="DLH"/>
    <property type="match status" value="2"/>
</dbReference>
<feature type="transmembrane region" description="Helical" evidence="2">
    <location>
        <begin position="333"/>
        <end position="353"/>
    </location>
</feature>
<keyword evidence="5" id="KW-1185">Reference proteome</keyword>
<dbReference type="OrthoDB" id="17560at2759"/>
<sequence>MPTSIWPCSMSFWDAQMTGVIMDFQSFFLVPAALFILVLAAHQCAALNISEEAVSASAPSAYLIMKNVTYSADVPLMGYLAYDKRISAPRPGLVVFPDWDGIGGYEYYRAKMLAALGYIVFVGDIYGSDVVQGPSLPVDLRAQYLLQLVNHPDIFRGRMVAALATLRKVPNVATARLGAVGYCLGGTGIIELARAYPNGTDGLSGVVGFHAGKLDTVGSTIMPNAPIEILLLQGGNDTSAEMKAADISYKIIDYPGSFHAFTEPSTCLMWDFTAKPFKHRTTERQERKSKLSSFASDRLPGKVNPATSLPEKPSHNPEATVDREAARMSCPSFFVVCAALIVLALAAHQSAALPISEERVSASAPSAYLVLKNVTYSADIPLKGYLAYDKRIAAPRPGLVVFPDWDGIGGYEHYRAKMLAALGYIVFVGDLYGSDVVQGPSLSQDLRADYLRRLVQNPKTFRGRMLAALATLRKVPNVDTTRLGAVGYCLGGTGIIELARAYPNGTDGLSGKSGAFDGALWASTPGSSTRGSKIVLDAPIEILLLQGGSDPTVTGRETFTASPCTF</sequence>
<dbReference type="GO" id="GO:0016787">
    <property type="term" value="F:hydrolase activity"/>
    <property type="evidence" value="ECO:0000318"/>
    <property type="project" value="GO_Central"/>
</dbReference>
<dbReference type="PANTHER" id="PTHR22946">
    <property type="entry name" value="DIENELACTONE HYDROLASE DOMAIN-CONTAINING PROTEIN-RELATED"/>
    <property type="match status" value="1"/>
</dbReference>
<keyword evidence="2" id="KW-1133">Transmembrane helix</keyword>
<proteinExistence type="predicted"/>
<feature type="domain" description="Dienelactone hydrolase" evidence="3">
    <location>
        <begin position="383"/>
        <end position="502"/>
    </location>
</feature>
<keyword evidence="2" id="KW-0812">Transmembrane</keyword>
<dbReference type="EMBL" id="DF237387">
    <property type="protein sequence ID" value="GAQ88540.1"/>
    <property type="molecule type" value="Genomic_DNA"/>
</dbReference>
<dbReference type="SUPFAM" id="SSF53474">
    <property type="entry name" value="alpha/beta-Hydrolases"/>
    <property type="match status" value="2"/>
</dbReference>
<feature type="domain" description="Dienelactone hydrolase" evidence="3">
    <location>
        <begin position="78"/>
        <end position="266"/>
    </location>
</feature>
<evidence type="ECO:0000256" key="2">
    <source>
        <dbReference type="SAM" id="Phobius"/>
    </source>
</evidence>